<dbReference type="STRING" id="1123243.SAMN02745190_01383"/>
<dbReference type="AlphaFoldDB" id="A0A1M4X7Y0"/>
<dbReference type="EMBL" id="FQUG01000005">
    <property type="protein sequence ID" value="SHE89531.1"/>
    <property type="molecule type" value="Genomic_DNA"/>
</dbReference>
<evidence type="ECO:0000313" key="1">
    <source>
        <dbReference type="EMBL" id="SHE89531.1"/>
    </source>
</evidence>
<dbReference type="Proteomes" id="UP000184404">
    <property type="component" value="Unassembled WGS sequence"/>
</dbReference>
<protein>
    <submittedName>
        <fullName evidence="1">Uncharacterized protein</fullName>
    </submittedName>
</protein>
<proteinExistence type="predicted"/>
<sequence length="75" mass="8327">MSDIVRKIGNKTIRVVSEGSEPMNINDAEMDRRASAAVHAAIDKAKICKKPIAGYEVETKRAFLEYPDGSIKYVE</sequence>
<dbReference type="RefSeq" id="WP_072935462.1">
    <property type="nucleotide sequence ID" value="NZ_FQUG01000005.1"/>
</dbReference>
<gene>
    <name evidence="1" type="ORF">SAMN02745190_01383</name>
</gene>
<keyword evidence="2" id="KW-1185">Reference proteome</keyword>
<organism evidence="1 2">
    <name type="scientific">Schwartzia succinivorans DSM 10502</name>
    <dbReference type="NCBI Taxonomy" id="1123243"/>
    <lineage>
        <taxon>Bacteria</taxon>
        <taxon>Bacillati</taxon>
        <taxon>Bacillota</taxon>
        <taxon>Negativicutes</taxon>
        <taxon>Selenomonadales</taxon>
        <taxon>Selenomonadaceae</taxon>
        <taxon>Schwartzia</taxon>
    </lineage>
</organism>
<name>A0A1M4X7Y0_9FIRM</name>
<reference evidence="1 2" key="1">
    <citation type="submission" date="2016-11" db="EMBL/GenBank/DDBJ databases">
        <authorList>
            <person name="Jaros S."/>
            <person name="Januszkiewicz K."/>
            <person name="Wedrychowicz H."/>
        </authorList>
    </citation>
    <scope>NUCLEOTIDE SEQUENCE [LARGE SCALE GENOMIC DNA]</scope>
    <source>
        <strain evidence="1 2">DSM 10502</strain>
    </source>
</reference>
<accession>A0A1M4X7Y0</accession>
<dbReference type="OrthoDB" id="1822654at2"/>
<evidence type="ECO:0000313" key="2">
    <source>
        <dbReference type="Proteomes" id="UP000184404"/>
    </source>
</evidence>